<comment type="caution">
    <text evidence="7">Lacks conserved residue(s) required for the propagation of feature annotation.</text>
</comment>
<keyword evidence="7" id="KW-0460">Magnesium</keyword>
<reference evidence="8" key="1">
    <citation type="submission" date="2020-01" db="EMBL/GenBank/DDBJ databases">
        <authorList>
            <person name="Meier V. D."/>
            <person name="Meier V D."/>
        </authorList>
    </citation>
    <scope>NUCLEOTIDE SEQUENCE</scope>
    <source>
        <strain evidence="8">HLG_WM_MAG_10</strain>
    </source>
</reference>
<feature type="binding site" evidence="7">
    <location>
        <position position="119"/>
    </location>
    <ligand>
        <name>ATP</name>
        <dbReference type="ChEBI" id="CHEBI:30616"/>
    </ligand>
</feature>
<dbReference type="SUPFAM" id="SSF52540">
    <property type="entry name" value="P-loop containing nucleoside triphosphate hydrolases"/>
    <property type="match status" value="1"/>
</dbReference>
<dbReference type="HAMAP" id="MF_00109">
    <property type="entry name" value="Shikimate_kinase"/>
    <property type="match status" value="1"/>
</dbReference>
<evidence type="ECO:0000256" key="1">
    <source>
        <dbReference type="ARBA" id="ARBA00022605"/>
    </source>
</evidence>
<feature type="binding site" evidence="7">
    <location>
        <begin position="13"/>
        <end position="18"/>
    </location>
    <ligand>
        <name>ATP</name>
        <dbReference type="ChEBI" id="CHEBI:30616"/>
    </ligand>
</feature>
<comment type="pathway">
    <text evidence="7">Metabolic intermediate biosynthesis; chorismate biosynthesis; chorismate from D-erythrose 4-phosphate and phosphoenolpyruvate: step 5/7.</text>
</comment>
<dbReference type="Pfam" id="PF01202">
    <property type="entry name" value="SKI"/>
    <property type="match status" value="1"/>
</dbReference>
<feature type="binding site" evidence="7">
    <location>
        <position position="80"/>
    </location>
    <ligand>
        <name>substrate</name>
    </ligand>
</feature>
<feature type="binding site" evidence="7">
    <location>
        <position position="17"/>
    </location>
    <ligand>
        <name>Mg(2+)</name>
        <dbReference type="ChEBI" id="CHEBI:18420"/>
    </ligand>
</feature>
<keyword evidence="1 7" id="KW-0028">Amino-acid biosynthesis</keyword>
<dbReference type="GO" id="GO:0008652">
    <property type="term" value="P:amino acid biosynthetic process"/>
    <property type="evidence" value="ECO:0007669"/>
    <property type="project" value="UniProtKB-KW"/>
</dbReference>
<dbReference type="GO" id="GO:0000287">
    <property type="term" value="F:magnesium ion binding"/>
    <property type="evidence" value="ECO:0007669"/>
    <property type="project" value="UniProtKB-UniRule"/>
</dbReference>
<dbReference type="Gene3D" id="3.40.50.300">
    <property type="entry name" value="P-loop containing nucleotide triphosphate hydrolases"/>
    <property type="match status" value="1"/>
</dbReference>
<dbReference type="GO" id="GO:0005829">
    <property type="term" value="C:cytosol"/>
    <property type="evidence" value="ECO:0007669"/>
    <property type="project" value="TreeGrafter"/>
</dbReference>
<dbReference type="GO" id="GO:0009423">
    <property type="term" value="P:chorismate biosynthetic process"/>
    <property type="evidence" value="ECO:0007669"/>
    <property type="project" value="UniProtKB-UniRule"/>
</dbReference>
<feature type="binding site" evidence="7">
    <location>
        <position position="35"/>
    </location>
    <ligand>
        <name>substrate</name>
    </ligand>
</feature>
<feature type="binding site" evidence="7">
    <location>
        <position position="141"/>
    </location>
    <ligand>
        <name>substrate</name>
    </ligand>
</feature>
<comment type="catalytic activity">
    <reaction evidence="7">
        <text>shikimate + ATP = 3-phosphoshikimate + ADP + H(+)</text>
        <dbReference type="Rhea" id="RHEA:13121"/>
        <dbReference type="ChEBI" id="CHEBI:15378"/>
        <dbReference type="ChEBI" id="CHEBI:30616"/>
        <dbReference type="ChEBI" id="CHEBI:36208"/>
        <dbReference type="ChEBI" id="CHEBI:145989"/>
        <dbReference type="ChEBI" id="CHEBI:456216"/>
        <dbReference type="EC" id="2.7.1.71"/>
    </reaction>
</comment>
<dbReference type="InterPro" id="IPR000623">
    <property type="entry name" value="Shikimate_kinase/TSH1"/>
</dbReference>
<comment type="cofactor">
    <cofactor evidence="7">
        <name>Mg(2+)</name>
        <dbReference type="ChEBI" id="CHEBI:18420"/>
    </cofactor>
    <text evidence="7">Binds 1 Mg(2+) ion per subunit.</text>
</comment>
<keyword evidence="4 7" id="KW-0418">Kinase</keyword>
<dbReference type="GO" id="GO:0004765">
    <property type="term" value="F:shikimate kinase activity"/>
    <property type="evidence" value="ECO:0007669"/>
    <property type="project" value="UniProtKB-UniRule"/>
</dbReference>
<evidence type="ECO:0000256" key="2">
    <source>
        <dbReference type="ARBA" id="ARBA00022679"/>
    </source>
</evidence>
<dbReference type="UniPathway" id="UPA00053">
    <property type="reaction ID" value="UER00088"/>
</dbReference>
<keyword evidence="2 7" id="KW-0808">Transferase</keyword>
<dbReference type="InterPro" id="IPR031322">
    <property type="entry name" value="Shikimate/glucono_kinase"/>
</dbReference>
<dbReference type="CDD" id="cd00464">
    <property type="entry name" value="SK"/>
    <property type="match status" value="1"/>
</dbReference>
<dbReference type="AlphaFoldDB" id="A0A6S6TQ84"/>
<accession>A0A6S6TQ84</accession>
<dbReference type="InterPro" id="IPR027417">
    <property type="entry name" value="P-loop_NTPase"/>
</dbReference>
<feature type="binding site" evidence="7">
    <location>
        <position position="59"/>
    </location>
    <ligand>
        <name>substrate</name>
    </ligand>
</feature>
<dbReference type="PANTHER" id="PTHR21087">
    <property type="entry name" value="SHIKIMATE KINASE"/>
    <property type="match status" value="1"/>
</dbReference>
<sequence length="169" mass="19040">MLKCNLYLLGFMGSGKSYVGKALAKDLNVPFIDLDVFIEKAAECTISEIFARKGEAYFRRLEANSLRQLKTANAVIALGGGTPCFLNNSAWIRENGDSFFLDVSMPLLIERLRGETHKRPLLEGKSEAALTLFMQKKLEERHSFYTQATYIVKETSLPQIILAIKEKML</sequence>
<evidence type="ECO:0000256" key="5">
    <source>
        <dbReference type="ARBA" id="ARBA00022840"/>
    </source>
</evidence>
<keyword evidence="6 7" id="KW-0057">Aromatic amino acid biosynthesis</keyword>
<evidence type="ECO:0000313" key="8">
    <source>
        <dbReference type="EMBL" id="CAA6823022.1"/>
    </source>
</evidence>
<name>A0A6S6TQ84_9BACT</name>
<organism evidence="8">
    <name type="scientific">uncultured Aureispira sp</name>
    <dbReference type="NCBI Taxonomy" id="1331704"/>
    <lineage>
        <taxon>Bacteria</taxon>
        <taxon>Pseudomonadati</taxon>
        <taxon>Bacteroidota</taxon>
        <taxon>Saprospiria</taxon>
        <taxon>Saprospirales</taxon>
        <taxon>Saprospiraceae</taxon>
        <taxon>Aureispira</taxon>
        <taxon>environmental samples</taxon>
    </lineage>
</organism>
<dbReference type="EC" id="2.7.1.71" evidence="7"/>
<dbReference type="GO" id="GO:0005524">
    <property type="term" value="F:ATP binding"/>
    <property type="evidence" value="ECO:0007669"/>
    <property type="project" value="UniProtKB-UniRule"/>
</dbReference>
<keyword evidence="7" id="KW-0963">Cytoplasm</keyword>
<dbReference type="GO" id="GO:0009073">
    <property type="term" value="P:aromatic amino acid family biosynthetic process"/>
    <property type="evidence" value="ECO:0007669"/>
    <property type="project" value="UniProtKB-KW"/>
</dbReference>
<evidence type="ECO:0000256" key="7">
    <source>
        <dbReference type="HAMAP-Rule" id="MF_00109"/>
    </source>
</evidence>
<keyword evidence="3 7" id="KW-0547">Nucleotide-binding</keyword>
<comment type="subcellular location">
    <subcellularLocation>
        <location evidence="7">Cytoplasm</location>
    </subcellularLocation>
</comment>
<dbReference type="PANTHER" id="PTHR21087:SF16">
    <property type="entry name" value="SHIKIMATE KINASE 1, CHLOROPLASTIC"/>
    <property type="match status" value="1"/>
</dbReference>
<protein>
    <recommendedName>
        <fullName evidence="7">Shikimate kinase</fullName>
        <shortName evidence="7">SK</shortName>
        <ecNumber evidence="7">2.7.1.71</ecNumber>
    </recommendedName>
</protein>
<comment type="function">
    <text evidence="7">Catalyzes the specific phosphorylation of the 3-hydroxyl group of shikimic acid using ATP as a cosubstrate.</text>
</comment>
<evidence type="ECO:0000256" key="3">
    <source>
        <dbReference type="ARBA" id="ARBA00022741"/>
    </source>
</evidence>
<proteinExistence type="inferred from homology"/>
<dbReference type="EMBL" id="CACVAQ010000322">
    <property type="protein sequence ID" value="CAA6823022.1"/>
    <property type="molecule type" value="Genomic_DNA"/>
</dbReference>
<comment type="similarity">
    <text evidence="7">Belongs to the shikimate kinase family.</text>
</comment>
<gene>
    <name evidence="7" type="primary">aroK</name>
    <name evidence="8" type="ORF">HELGO_WM19011</name>
</gene>
<keyword evidence="5 7" id="KW-0067">ATP-binding</keyword>
<comment type="subunit">
    <text evidence="7">Monomer.</text>
</comment>
<evidence type="ECO:0000256" key="4">
    <source>
        <dbReference type="ARBA" id="ARBA00022777"/>
    </source>
</evidence>
<evidence type="ECO:0000256" key="6">
    <source>
        <dbReference type="ARBA" id="ARBA00023141"/>
    </source>
</evidence>
<keyword evidence="7" id="KW-0479">Metal-binding</keyword>
<dbReference type="PRINTS" id="PR01100">
    <property type="entry name" value="SHIKIMTKNASE"/>
</dbReference>